<name>A0AAV2HMM4_LYMST</name>
<dbReference type="Pfam" id="PF16178">
    <property type="entry name" value="Anoct_dimer"/>
    <property type="match status" value="1"/>
</dbReference>
<dbReference type="GO" id="GO:0046983">
    <property type="term" value="F:protein dimerization activity"/>
    <property type="evidence" value="ECO:0007669"/>
    <property type="project" value="InterPro"/>
</dbReference>
<dbReference type="AlphaFoldDB" id="A0AAV2HMM4"/>
<dbReference type="PANTHER" id="PTHR12308:SF83">
    <property type="entry name" value="ANOCTAMIN"/>
    <property type="match status" value="1"/>
</dbReference>
<proteinExistence type="predicted"/>
<gene>
    <name evidence="2" type="ORF">GSLYS_00009253001</name>
</gene>
<dbReference type="GO" id="GO:0005254">
    <property type="term" value="F:chloride channel activity"/>
    <property type="evidence" value="ECO:0007669"/>
    <property type="project" value="TreeGrafter"/>
</dbReference>
<dbReference type="PANTHER" id="PTHR12308">
    <property type="entry name" value="ANOCTAMIN"/>
    <property type="match status" value="1"/>
</dbReference>
<dbReference type="Proteomes" id="UP001497497">
    <property type="component" value="Unassembled WGS sequence"/>
</dbReference>
<keyword evidence="3" id="KW-1185">Reference proteome</keyword>
<protein>
    <recommendedName>
        <fullName evidence="1">Anoctamin dimerisation domain-containing protein</fullName>
    </recommendedName>
</protein>
<sequence>GGDADGQSADKANDKPKVRNLFLSDGNRRIDFVLAWTTEINKKTETAKQARKLFEENLVKEGLQLEYDTRGTGVHFVKVHAPFDVLKRYADILKLRMPMKEVKKKKIVFSF</sequence>
<dbReference type="InterPro" id="IPR007632">
    <property type="entry name" value="Anoctamin"/>
</dbReference>
<evidence type="ECO:0000313" key="2">
    <source>
        <dbReference type="EMBL" id="CAL1535293.1"/>
    </source>
</evidence>
<evidence type="ECO:0000313" key="3">
    <source>
        <dbReference type="Proteomes" id="UP001497497"/>
    </source>
</evidence>
<organism evidence="2 3">
    <name type="scientific">Lymnaea stagnalis</name>
    <name type="common">Great pond snail</name>
    <name type="synonym">Helix stagnalis</name>
    <dbReference type="NCBI Taxonomy" id="6523"/>
    <lineage>
        <taxon>Eukaryota</taxon>
        <taxon>Metazoa</taxon>
        <taxon>Spiralia</taxon>
        <taxon>Lophotrochozoa</taxon>
        <taxon>Mollusca</taxon>
        <taxon>Gastropoda</taxon>
        <taxon>Heterobranchia</taxon>
        <taxon>Euthyneura</taxon>
        <taxon>Panpulmonata</taxon>
        <taxon>Hygrophila</taxon>
        <taxon>Lymnaeoidea</taxon>
        <taxon>Lymnaeidae</taxon>
        <taxon>Lymnaea</taxon>
    </lineage>
</organism>
<accession>A0AAV2HMM4</accession>
<dbReference type="InterPro" id="IPR032394">
    <property type="entry name" value="Anoct_dimer"/>
</dbReference>
<feature type="non-terminal residue" evidence="2">
    <location>
        <position position="1"/>
    </location>
</feature>
<evidence type="ECO:0000259" key="1">
    <source>
        <dbReference type="Pfam" id="PF16178"/>
    </source>
</evidence>
<dbReference type="GO" id="GO:0005886">
    <property type="term" value="C:plasma membrane"/>
    <property type="evidence" value="ECO:0007669"/>
    <property type="project" value="TreeGrafter"/>
</dbReference>
<feature type="domain" description="Anoctamin dimerisation" evidence="1">
    <location>
        <begin position="22"/>
        <end position="106"/>
    </location>
</feature>
<dbReference type="EMBL" id="CAXITT010000197">
    <property type="protein sequence ID" value="CAL1535293.1"/>
    <property type="molecule type" value="Genomic_DNA"/>
</dbReference>
<reference evidence="2 3" key="1">
    <citation type="submission" date="2024-04" db="EMBL/GenBank/DDBJ databases">
        <authorList>
            <consortium name="Genoscope - CEA"/>
            <person name="William W."/>
        </authorList>
    </citation>
    <scope>NUCLEOTIDE SEQUENCE [LARGE SCALE GENOMIC DNA]</scope>
</reference>
<comment type="caution">
    <text evidence="2">The sequence shown here is derived from an EMBL/GenBank/DDBJ whole genome shotgun (WGS) entry which is preliminary data.</text>
</comment>